<feature type="domain" description="Metallo-beta-lactamase" evidence="2">
    <location>
        <begin position="13"/>
        <end position="206"/>
    </location>
</feature>
<protein>
    <submittedName>
        <fullName evidence="3">Putative mRNA 3-end processing factor</fullName>
    </submittedName>
</protein>
<sequence length="790" mass="83407">MRLSFNHANPNSGNESFLLRFGTGSAETACILVDAGDGVDLDSLLSPSDQLVAICLTHAHVDHYAELTAAHRDDVPIFTSPATATILGDVFDVASSKYDITASEAVTSAIAPIDDWTDIVPGIEIHPVPAGHVPGAVGFLFRVIDDDDTHHILTTGDFTSRRAGGFPGFDSDGFIDVDVLFLTGATNNKFESAITEALGTAISHAHSGSRTLVTASGLVGPQIAYLLTAIAAEYDLHVPIRVVGQVAKLYDELDYECDHVTSIPEFGHTDECLESGVIAIAGPDVPREQSSGRLFGVLQEDPNACVVQLIGSGKTPRTNGQCTIHTHTLSNHPTRETLVEVHEAIDPTETVITHRHHGAKEAFNDLSGIVWGSGDTDENILYDGSQWRLPPWMGGGTVPRDAGRNLQQFAGAELMLSFSVPSLDRHSTPDLDAEGLNADQLASMLHQSQGAGRDTDIPDTSTASVGEPTYSTTQTMPSNNTNSDDADASDTPSHGLIRTTGPDGFDEIDPQLQDALDDGSLTEAKISKVIAAQKQAAEKAQDTETPTIEAESPTNAKTSSSGEKESGESDTEVDVDDSPDEAESTAEMSTATTDAEDADDGPELHDATTTNDTTNEAHDQSPQQEANAADTGESTVSEPEEAKSPAMETLQLNPAAVALADQALAAGSEAETITMVISTAVSEYVAALLAGDAAGTEEELFEIDFQGSPAAERALTAVIDDEVESLSALAAEGIAAAISSDNSVSREINVLESHYRYLDSILANDDYVFDSYEPVVEAAIAWYVSSNNES</sequence>
<feature type="compositionally biased region" description="Acidic residues" evidence="1">
    <location>
        <begin position="568"/>
        <end position="584"/>
    </location>
</feature>
<evidence type="ECO:0000259" key="2">
    <source>
        <dbReference type="SMART" id="SM00849"/>
    </source>
</evidence>
<accession>A0A1H6VRV3</accession>
<dbReference type="InterPro" id="IPR001279">
    <property type="entry name" value="Metallo-B-lactamas"/>
</dbReference>
<dbReference type="GO" id="GO:0036297">
    <property type="term" value="P:interstrand cross-link repair"/>
    <property type="evidence" value="ECO:0007669"/>
    <property type="project" value="TreeGrafter"/>
</dbReference>
<evidence type="ECO:0000313" key="4">
    <source>
        <dbReference type="Proteomes" id="UP000198888"/>
    </source>
</evidence>
<accession>A0A2H4Q1M4</accession>
<feature type="compositionally biased region" description="Low complexity" evidence="1">
    <location>
        <begin position="477"/>
        <end position="493"/>
    </location>
</feature>
<dbReference type="Gene3D" id="3.60.15.10">
    <property type="entry name" value="Ribonuclease Z/Hydroxyacylglutathione hydrolase-like"/>
    <property type="match status" value="1"/>
</dbReference>
<feature type="compositionally biased region" description="Polar residues" evidence="1">
    <location>
        <begin position="458"/>
        <end position="476"/>
    </location>
</feature>
<dbReference type="SUPFAM" id="SSF56281">
    <property type="entry name" value="Metallo-hydrolase/oxidoreductase"/>
    <property type="match status" value="1"/>
</dbReference>
<dbReference type="PANTHER" id="PTHR23240:SF6">
    <property type="entry name" value="DNA CROSS-LINK REPAIR 1A PROTEIN"/>
    <property type="match status" value="1"/>
</dbReference>
<dbReference type="STRING" id="1073996.SAMN05444271_11948"/>
<evidence type="ECO:0000313" key="3">
    <source>
        <dbReference type="EMBL" id="SEJ07398.1"/>
    </source>
</evidence>
<evidence type="ECO:0000256" key="1">
    <source>
        <dbReference type="SAM" id="MobiDB-lite"/>
    </source>
</evidence>
<proteinExistence type="predicted"/>
<dbReference type="Proteomes" id="UP000198888">
    <property type="component" value="Unassembled WGS sequence"/>
</dbReference>
<feature type="region of interest" description="Disordered" evidence="1">
    <location>
        <begin position="446"/>
        <end position="511"/>
    </location>
</feature>
<dbReference type="GO" id="GO:0006303">
    <property type="term" value="P:double-strand break repair via nonhomologous end joining"/>
    <property type="evidence" value="ECO:0007669"/>
    <property type="project" value="TreeGrafter"/>
</dbReference>
<reference evidence="3 4" key="1">
    <citation type="submission" date="2016-10" db="EMBL/GenBank/DDBJ databases">
        <authorList>
            <person name="de Groot N.N."/>
        </authorList>
    </citation>
    <scope>NUCLEOTIDE SEQUENCE [LARGE SCALE GENOMIC DNA]</scope>
    <source>
        <strain evidence="3 4">DSM 22187</strain>
    </source>
</reference>
<name>A0A1H6VRV3_9EURY</name>
<dbReference type="Pfam" id="PF12706">
    <property type="entry name" value="Lactamase_B_2"/>
    <property type="match status" value="1"/>
</dbReference>
<keyword evidence="4" id="KW-1185">Reference proteome</keyword>
<dbReference type="AlphaFoldDB" id="A0A1H6VRV3"/>
<dbReference type="EMBL" id="FNYR01000019">
    <property type="protein sequence ID" value="SEJ07398.1"/>
    <property type="molecule type" value="Genomic_DNA"/>
</dbReference>
<dbReference type="GO" id="GO:0003684">
    <property type="term" value="F:damaged DNA binding"/>
    <property type="evidence" value="ECO:0007669"/>
    <property type="project" value="TreeGrafter"/>
</dbReference>
<dbReference type="GeneID" id="35002272"/>
<feature type="compositionally biased region" description="Polar residues" evidence="1">
    <location>
        <begin position="620"/>
        <end position="637"/>
    </location>
</feature>
<organism evidence="3 4">
    <name type="scientific">Halohasta litchfieldiae</name>
    <dbReference type="NCBI Taxonomy" id="1073996"/>
    <lineage>
        <taxon>Archaea</taxon>
        <taxon>Methanobacteriati</taxon>
        <taxon>Methanobacteriota</taxon>
        <taxon>Stenosarchaea group</taxon>
        <taxon>Halobacteria</taxon>
        <taxon>Halobacteriales</taxon>
        <taxon>Haloferacaceae</taxon>
        <taxon>Halohasta</taxon>
    </lineage>
</organism>
<dbReference type="GO" id="GO:0035312">
    <property type="term" value="F:5'-3' DNA exonuclease activity"/>
    <property type="evidence" value="ECO:0007669"/>
    <property type="project" value="TreeGrafter"/>
</dbReference>
<dbReference type="InterPro" id="IPR036866">
    <property type="entry name" value="RibonucZ/Hydroxyglut_hydro"/>
</dbReference>
<dbReference type="KEGG" id="hae:halTADL_1466"/>
<feature type="region of interest" description="Disordered" evidence="1">
    <location>
        <begin position="537"/>
        <end position="646"/>
    </location>
</feature>
<dbReference type="OrthoDB" id="326442at2157"/>
<dbReference type="PANTHER" id="PTHR23240">
    <property type="entry name" value="DNA CROSS-LINK REPAIR PROTEIN PSO2/SNM1-RELATED"/>
    <property type="match status" value="1"/>
</dbReference>
<dbReference type="SMART" id="SM00849">
    <property type="entry name" value="Lactamase_B"/>
    <property type="match status" value="1"/>
</dbReference>
<dbReference type="RefSeq" id="WP_089673085.1">
    <property type="nucleotide sequence ID" value="NZ_CP024845.1"/>
</dbReference>
<gene>
    <name evidence="3" type="ORF">SAMN05444271_11948</name>
</gene>